<accession>A0A1R3JP70</accession>
<gene>
    <name evidence="1" type="ORF">CCACVL1_04927</name>
</gene>
<organism evidence="1 2">
    <name type="scientific">Corchorus capsularis</name>
    <name type="common">Jute</name>
    <dbReference type="NCBI Taxonomy" id="210143"/>
    <lineage>
        <taxon>Eukaryota</taxon>
        <taxon>Viridiplantae</taxon>
        <taxon>Streptophyta</taxon>
        <taxon>Embryophyta</taxon>
        <taxon>Tracheophyta</taxon>
        <taxon>Spermatophyta</taxon>
        <taxon>Magnoliopsida</taxon>
        <taxon>eudicotyledons</taxon>
        <taxon>Gunneridae</taxon>
        <taxon>Pentapetalae</taxon>
        <taxon>rosids</taxon>
        <taxon>malvids</taxon>
        <taxon>Malvales</taxon>
        <taxon>Malvaceae</taxon>
        <taxon>Grewioideae</taxon>
        <taxon>Apeibeae</taxon>
        <taxon>Corchorus</taxon>
    </lineage>
</organism>
<dbReference type="Proteomes" id="UP000188268">
    <property type="component" value="Unassembled WGS sequence"/>
</dbReference>
<comment type="caution">
    <text evidence="1">The sequence shown here is derived from an EMBL/GenBank/DDBJ whole genome shotgun (WGS) entry which is preliminary data.</text>
</comment>
<evidence type="ECO:0000313" key="2">
    <source>
        <dbReference type="Proteomes" id="UP000188268"/>
    </source>
</evidence>
<protein>
    <submittedName>
        <fullName evidence="1">Uncharacterized protein</fullName>
    </submittedName>
</protein>
<sequence>MASSVTTLTLSCTIYISISCCYFTMQQCSDFSLAVSHIIRSYEGYMSCFHEPNKASPFAGCICSPN</sequence>
<proteinExistence type="predicted"/>
<keyword evidence="2" id="KW-1185">Reference proteome</keyword>
<dbReference type="AlphaFoldDB" id="A0A1R3JP70"/>
<reference evidence="1 2" key="1">
    <citation type="submission" date="2013-09" db="EMBL/GenBank/DDBJ databases">
        <title>Corchorus capsularis genome sequencing.</title>
        <authorList>
            <person name="Alam M."/>
            <person name="Haque M.S."/>
            <person name="Islam M.S."/>
            <person name="Emdad E.M."/>
            <person name="Islam M.M."/>
            <person name="Ahmed B."/>
            <person name="Halim A."/>
            <person name="Hossen Q.M.M."/>
            <person name="Hossain M.Z."/>
            <person name="Ahmed R."/>
            <person name="Khan M.M."/>
            <person name="Islam R."/>
            <person name="Rashid M.M."/>
            <person name="Khan S.A."/>
            <person name="Rahman M.S."/>
            <person name="Alam M."/>
        </authorList>
    </citation>
    <scope>NUCLEOTIDE SEQUENCE [LARGE SCALE GENOMIC DNA]</scope>
    <source>
        <strain evidence="2">cv. CVL-1</strain>
        <tissue evidence="1">Whole seedling</tissue>
    </source>
</reference>
<dbReference type="Gramene" id="OMO96497">
    <property type="protein sequence ID" value="OMO96497"/>
    <property type="gene ID" value="CCACVL1_04927"/>
</dbReference>
<evidence type="ECO:0000313" key="1">
    <source>
        <dbReference type="EMBL" id="OMO96497.1"/>
    </source>
</evidence>
<name>A0A1R3JP70_COCAP</name>
<dbReference type="EMBL" id="AWWV01007440">
    <property type="protein sequence ID" value="OMO96497.1"/>
    <property type="molecule type" value="Genomic_DNA"/>
</dbReference>